<feature type="transmembrane region" description="Helical" evidence="5">
    <location>
        <begin position="70"/>
        <end position="93"/>
    </location>
</feature>
<feature type="compositionally biased region" description="Polar residues" evidence="4">
    <location>
        <begin position="7"/>
        <end position="25"/>
    </location>
</feature>
<feature type="region of interest" description="Disordered" evidence="4">
    <location>
        <begin position="1"/>
        <end position="25"/>
    </location>
</feature>
<feature type="transmembrane region" description="Helical" evidence="5">
    <location>
        <begin position="194"/>
        <end position="218"/>
    </location>
</feature>
<evidence type="ECO:0000256" key="2">
    <source>
        <dbReference type="ARBA" id="ARBA00022777"/>
    </source>
</evidence>
<feature type="region of interest" description="Disordered" evidence="4">
    <location>
        <begin position="103"/>
        <end position="126"/>
    </location>
</feature>
<evidence type="ECO:0000256" key="3">
    <source>
        <dbReference type="ARBA" id="ARBA00023012"/>
    </source>
</evidence>
<name>A0AB39UGS0_9BIFI</name>
<dbReference type="InterPro" id="IPR007168">
    <property type="entry name" value="Phageshock_PspC_N"/>
</dbReference>
<dbReference type="GO" id="GO:0016301">
    <property type="term" value="F:kinase activity"/>
    <property type="evidence" value="ECO:0007669"/>
    <property type="project" value="UniProtKB-KW"/>
</dbReference>
<dbReference type="Pfam" id="PF02518">
    <property type="entry name" value="HATPase_c"/>
    <property type="match status" value="1"/>
</dbReference>
<gene>
    <name evidence="8" type="ORF">QN216_07265</name>
</gene>
<evidence type="ECO:0000259" key="7">
    <source>
        <dbReference type="Pfam" id="PF04024"/>
    </source>
</evidence>
<feature type="transmembrane region" description="Helical" evidence="5">
    <location>
        <begin position="146"/>
        <end position="163"/>
    </location>
</feature>
<dbReference type="EMBL" id="CP129682">
    <property type="protein sequence ID" value="XDS48137.1"/>
    <property type="molecule type" value="Genomic_DNA"/>
</dbReference>
<dbReference type="PANTHER" id="PTHR24421:SF61">
    <property type="entry name" value="OXYGEN SENSOR HISTIDINE KINASE NREB"/>
    <property type="match status" value="1"/>
</dbReference>
<feature type="compositionally biased region" description="Basic and acidic residues" evidence="4">
    <location>
        <begin position="469"/>
        <end position="490"/>
    </location>
</feature>
<keyword evidence="1" id="KW-0808">Transferase</keyword>
<organism evidence="8">
    <name type="scientific">Bifidobacterium fermentum</name>
    <dbReference type="NCBI Taxonomy" id="3059035"/>
    <lineage>
        <taxon>Bacteria</taxon>
        <taxon>Bacillati</taxon>
        <taxon>Actinomycetota</taxon>
        <taxon>Actinomycetes</taxon>
        <taxon>Bifidobacteriales</taxon>
        <taxon>Bifidobacteriaceae</taxon>
        <taxon>Bifidobacterium</taxon>
    </lineage>
</organism>
<sequence>MGIAPDSEQTWQSEQPPWQDSSSAEDSYAAVPPLLPARHPLRRPRQGRMISGVCRGVAQHLGMQTWLVRLVALALIPFFGAGLVAYVLLAICVRPQIVRPQNSKKRAPYAQRQRDMPLSNGDSQLRPATERSEGLLHILGRTPMPLTILACSVVLACFGFSLGMRGMPVNVIVPVLLTASGMAIAWLQIDGNSLIRMIVAIALMLAALVAYAFASYPFMQASQVLFIAALLLIGVVAALVPWANSMVQNLSAERALKEREEERADMTAHLHDGVLQTLALIQLHSGEPAVVSTLARSQERSLRDWLYQDRTPADRSVSSGIRDIAAEIEVGQRKAIEVVTVSDAQPSKQSEALLDATRQALLNAAKHGGEPISVYSEAHDDAIEVFVRDHGEGFDVQTIPDDRLGIRESIVGRLQRRGGRVDIVSRPHWGTEVRMWMPLKPVFDNQRQTKGRQHSGHSSGQSSAQSSPHLHDGSDSAVNAERHRDHVENEDRAEESQA</sequence>
<keyword evidence="5" id="KW-1133">Transmembrane helix</keyword>
<feature type="transmembrane region" description="Helical" evidence="5">
    <location>
        <begin position="224"/>
        <end position="244"/>
    </location>
</feature>
<feature type="domain" description="Phage shock protein PspC N-terminal" evidence="7">
    <location>
        <begin position="40"/>
        <end position="93"/>
    </location>
</feature>
<reference evidence="8" key="1">
    <citation type="submission" date="2023-07" db="EMBL/GenBank/DDBJ databases">
        <title>Bifidobacterium aquikefiriaerophilum sp. nov. and Bifidobacterium eccum sp. nov., isolated from water kefir.</title>
        <authorList>
            <person name="Breselge S."/>
            <person name="Bellassi P."/>
            <person name="Barcenilla C."/>
            <person name="Alvarez-Ordonez A."/>
            <person name="Morelli L."/>
            <person name="Cotter P.D."/>
        </authorList>
    </citation>
    <scope>NUCLEOTIDE SEQUENCE</scope>
    <source>
        <strain evidence="8">WK013_4_14</strain>
    </source>
</reference>
<dbReference type="InterPro" id="IPR036890">
    <property type="entry name" value="HATPase_C_sf"/>
</dbReference>
<protein>
    <submittedName>
        <fullName evidence="8">PspC domain-containing protein</fullName>
    </submittedName>
</protein>
<dbReference type="PANTHER" id="PTHR24421">
    <property type="entry name" value="NITRATE/NITRITE SENSOR PROTEIN NARX-RELATED"/>
    <property type="match status" value="1"/>
</dbReference>
<evidence type="ECO:0000313" key="8">
    <source>
        <dbReference type="EMBL" id="XDS48137.1"/>
    </source>
</evidence>
<dbReference type="AlphaFoldDB" id="A0AB39UGS0"/>
<proteinExistence type="predicted"/>
<evidence type="ECO:0000256" key="5">
    <source>
        <dbReference type="SAM" id="Phobius"/>
    </source>
</evidence>
<dbReference type="Gene3D" id="3.30.565.10">
    <property type="entry name" value="Histidine kinase-like ATPase, C-terminal domain"/>
    <property type="match status" value="1"/>
</dbReference>
<keyword evidence="5" id="KW-0812">Transmembrane</keyword>
<keyword evidence="3" id="KW-0902">Two-component regulatory system</keyword>
<dbReference type="InterPro" id="IPR050482">
    <property type="entry name" value="Sensor_HK_TwoCompSys"/>
</dbReference>
<keyword evidence="2" id="KW-0418">Kinase</keyword>
<feature type="compositionally biased region" description="Low complexity" evidence="4">
    <location>
        <begin position="456"/>
        <end position="468"/>
    </location>
</feature>
<dbReference type="InterPro" id="IPR003594">
    <property type="entry name" value="HATPase_dom"/>
</dbReference>
<feature type="region of interest" description="Disordered" evidence="4">
    <location>
        <begin position="446"/>
        <end position="498"/>
    </location>
</feature>
<feature type="transmembrane region" description="Helical" evidence="5">
    <location>
        <begin position="169"/>
        <end position="187"/>
    </location>
</feature>
<dbReference type="GO" id="GO:0000160">
    <property type="term" value="P:phosphorelay signal transduction system"/>
    <property type="evidence" value="ECO:0007669"/>
    <property type="project" value="UniProtKB-KW"/>
</dbReference>
<accession>A0AB39UGS0</accession>
<evidence type="ECO:0000256" key="4">
    <source>
        <dbReference type="SAM" id="MobiDB-lite"/>
    </source>
</evidence>
<feature type="domain" description="Histidine kinase/HSP90-like ATPase" evidence="6">
    <location>
        <begin position="352"/>
        <end position="440"/>
    </location>
</feature>
<dbReference type="RefSeq" id="WP_369342679.1">
    <property type="nucleotide sequence ID" value="NZ_CP129682.1"/>
</dbReference>
<dbReference type="Pfam" id="PF04024">
    <property type="entry name" value="PspC"/>
    <property type="match status" value="1"/>
</dbReference>
<evidence type="ECO:0000259" key="6">
    <source>
        <dbReference type="Pfam" id="PF02518"/>
    </source>
</evidence>
<keyword evidence="5" id="KW-0472">Membrane</keyword>
<dbReference type="SUPFAM" id="SSF55874">
    <property type="entry name" value="ATPase domain of HSP90 chaperone/DNA topoisomerase II/histidine kinase"/>
    <property type="match status" value="1"/>
</dbReference>
<evidence type="ECO:0000256" key="1">
    <source>
        <dbReference type="ARBA" id="ARBA00022679"/>
    </source>
</evidence>